<gene>
    <name evidence="2" type="ORF">NDU88_002342</name>
</gene>
<name>A0AAV7T232_PLEWA</name>
<dbReference type="AlphaFoldDB" id="A0AAV7T232"/>
<dbReference type="Proteomes" id="UP001066276">
    <property type="component" value="Chromosome 4_1"/>
</dbReference>
<feature type="compositionally biased region" description="Acidic residues" evidence="1">
    <location>
        <begin position="1"/>
        <end position="12"/>
    </location>
</feature>
<comment type="caution">
    <text evidence="2">The sequence shown here is derived from an EMBL/GenBank/DDBJ whole genome shotgun (WGS) entry which is preliminary data.</text>
</comment>
<protein>
    <submittedName>
        <fullName evidence="2">Uncharacterized protein</fullName>
    </submittedName>
</protein>
<accession>A0AAV7T232</accession>
<dbReference type="EMBL" id="JANPWB010000007">
    <property type="protein sequence ID" value="KAJ1170465.1"/>
    <property type="molecule type" value="Genomic_DNA"/>
</dbReference>
<proteinExistence type="predicted"/>
<evidence type="ECO:0000313" key="3">
    <source>
        <dbReference type="Proteomes" id="UP001066276"/>
    </source>
</evidence>
<evidence type="ECO:0000313" key="2">
    <source>
        <dbReference type="EMBL" id="KAJ1170465.1"/>
    </source>
</evidence>
<evidence type="ECO:0000256" key="1">
    <source>
        <dbReference type="SAM" id="MobiDB-lite"/>
    </source>
</evidence>
<keyword evidence="3" id="KW-1185">Reference proteome</keyword>
<sequence>MLGGEEDDQEEVERERGKEEDDREDVESETGDCAADDCEDEENPLTRVRILSKRREPKATDGIPSTVGTRGNGALPPATLLEKRGSTSVFLRLDGGRLGWEEDLSQEEDRQEGM</sequence>
<reference evidence="2" key="1">
    <citation type="journal article" date="2022" name="bioRxiv">
        <title>Sequencing and chromosome-scale assembly of the giantPleurodeles waltlgenome.</title>
        <authorList>
            <person name="Brown T."/>
            <person name="Elewa A."/>
            <person name="Iarovenko S."/>
            <person name="Subramanian E."/>
            <person name="Araus A.J."/>
            <person name="Petzold A."/>
            <person name="Susuki M."/>
            <person name="Suzuki K.-i.T."/>
            <person name="Hayashi T."/>
            <person name="Toyoda A."/>
            <person name="Oliveira C."/>
            <person name="Osipova E."/>
            <person name="Leigh N.D."/>
            <person name="Simon A."/>
            <person name="Yun M.H."/>
        </authorList>
    </citation>
    <scope>NUCLEOTIDE SEQUENCE</scope>
    <source>
        <strain evidence="2">20211129_DDA</strain>
        <tissue evidence="2">Liver</tissue>
    </source>
</reference>
<feature type="region of interest" description="Disordered" evidence="1">
    <location>
        <begin position="1"/>
        <end position="79"/>
    </location>
</feature>
<feature type="compositionally biased region" description="Acidic residues" evidence="1">
    <location>
        <begin position="21"/>
        <end position="43"/>
    </location>
</feature>
<organism evidence="2 3">
    <name type="scientific">Pleurodeles waltl</name>
    <name type="common">Iberian ribbed newt</name>
    <dbReference type="NCBI Taxonomy" id="8319"/>
    <lineage>
        <taxon>Eukaryota</taxon>
        <taxon>Metazoa</taxon>
        <taxon>Chordata</taxon>
        <taxon>Craniata</taxon>
        <taxon>Vertebrata</taxon>
        <taxon>Euteleostomi</taxon>
        <taxon>Amphibia</taxon>
        <taxon>Batrachia</taxon>
        <taxon>Caudata</taxon>
        <taxon>Salamandroidea</taxon>
        <taxon>Salamandridae</taxon>
        <taxon>Pleurodelinae</taxon>
        <taxon>Pleurodeles</taxon>
    </lineage>
</organism>